<evidence type="ECO:0000259" key="12">
    <source>
        <dbReference type="PROSITE" id="PS50109"/>
    </source>
</evidence>
<proteinExistence type="predicted"/>
<dbReference type="InterPro" id="IPR036890">
    <property type="entry name" value="HATPase_C_sf"/>
</dbReference>
<dbReference type="EMBL" id="CP010310">
    <property type="protein sequence ID" value="AJC19468.1"/>
    <property type="molecule type" value="Genomic_DNA"/>
</dbReference>
<feature type="transmembrane region" description="Helical" evidence="11">
    <location>
        <begin position="173"/>
        <end position="193"/>
    </location>
</feature>
<evidence type="ECO:0000256" key="9">
    <source>
        <dbReference type="ARBA" id="ARBA00023012"/>
    </source>
</evidence>
<dbReference type="PROSITE" id="PS50885">
    <property type="entry name" value="HAMP"/>
    <property type="match status" value="1"/>
</dbReference>
<feature type="domain" description="Histidine kinase" evidence="12">
    <location>
        <begin position="255"/>
        <end position="453"/>
    </location>
</feature>
<dbReference type="Pfam" id="PF00512">
    <property type="entry name" value="HisKA"/>
    <property type="match status" value="1"/>
</dbReference>
<evidence type="ECO:0000256" key="10">
    <source>
        <dbReference type="ARBA" id="ARBA00023136"/>
    </source>
</evidence>
<evidence type="ECO:0000256" key="7">
    <source>
        <dbReference type="ARBA" id="ARBA00022777"/>
    </source>
</evidence>
<dbReference type="RefSeq" id="WP_039404635.1">
    <property type="nucleotide sequence ID" value="NZ_CP010310.2"/>
</dbReference>
<protein>
    <recommendedName>
        <fullName evidence="3">histidine kinase</fullName>
        <ecNumber evidence="3">2.7.13.3</ecNumber>
    </recommendedName>
</protein>
<dbReference type="InterPro" id="IPR003661">
    <property type="entry name" value="HisK_dim/P_dom"/>
</dbReference>
<evidence type="ECO:0000256" key="5">
    <source>
        <dbReference type="ARBA" id="ARBA00022679"/>
    </source>
</evidence>
<dbReference type="PANTHER" id="PTHR45436:SF15">
    <property type="entry name" value="SENSOR HISTIDINE KINASE CUSS"/>
    <property type="match status" value="1"/>
</dbReference>
<dbReference type="Proteomes" id="UP000254589">
    <property type="component" value="Unassembled WGS sequence"/>
</dbReference>
<dbReference type="InterPro" id="IPR050428">
    <property type="entry name" value="TCS_sensor_his_kinase"/>
</dbReference>
<dbReference type="InterPro" id="IPR003660">
    <property type="entry name" value="HAMP_dom"/>
</dbReference>
<keyword evidence="9" id="KW-0902">Two-component regulatory system</keyword>
<dbReference type="PRINTS" id="PR00344">
    <property type="entry name" value="BCTRLSENSOR"/>
</dbReference>
<dbReference type="PROSITE" id="PS50109">
    <property type="entry name" value="HIS_KIN"/>
    <property type="match status" value="1"/>
</dbReference>
<dbReference type="InterPro" id="IPR003594">
    <property type="entry name" value="HATPase_dom"/>
</dbReference>
<organism evidence="15 17">
    <name type="scientific">Pandoraea pulmonicola</name>
    <dbReference type="NCBI Taxonomy" id="93221"/>
    <lineage>
        <taxon>Bacteria</taxon>
        <taxon>Pseudomonadati</taxon>
        <taxon>Pseudomonadota</taxon>
        <taxon>Betaproteobacteria</taxon>
        <taxon>Burkholderiales</taxon>
        <taxon>Burkholderiaceae</taxon>
        <taxon>Pandoraea</taxon>
    </lineage>
</organism>
<dbReference type="GO" id="GO:0000155">
    <property type="term" value="F:phosphorelay sensor kinase activity"/>
    <property type="evidence" value="ECO:0007669"/>
    <property type="project" value="InterPro"/>
</dbReference>
<dbReference type="InterPro" id="IPR004358">
    <property type="entry name" value="Sig_transdc_His_kin-like_C"/>
</dbReference>
<dbReference type="EC" id="2.7.13.3" evidence="3"/>
<dbReference type="Pfam" id="PF02518">
    <property type="entry name" value="HATPase_c"/>
    <property type="match status" value="1"/>
</dbReference>
<reference evidence="15 17" key="3">
    <citation type="submission" date="2018-06" db="EMBL/GenBank/DDBJ databases">
        <authorList>
            <consortium name="Pathogen Informatics"/>
            <person name="Doyle S."/>
        </authorList>
    </citation>
    <scope>NUCLEOTIDE SEQUENCE [LARGE SCALE GENOMIC DNA]</scope>
    <source>
        <strain evidence="15 17">NCTC13159</strain>
    </source>
</reference>
<accession>A0AAJ5D290</accession>
<dbReference type="EMBL" id="UGSJ01000001">
    <property type="protein sequence ID" value="SUA92494.1"/>
    <property type="molecule type" value="Genomic_DNA"/>
</dbReference>
<dbReference type="Gene3D" id="1.10.287.130">
    <property type="match status" value="1"/>
</dbReference>
<sequence length="453" mass="49877">MSFWRPRSLRWRLVQRMLVAQWVMVAVLTTLSFTIFASLWLTGTILGGVHEFSTIDALKESIGRAPDGSLVLRDSPSLKRLRAEVPDLWFIVEDDSGHVLRDGTPPAEIQALLPLPTSLSDARFSNDAQYSSVGFAVARRVESPAGRLRMVTGTQGRVTLRQIVRQSESAYNLALYLAAMMGIAALVVTPIVVRRALRSLGRVSAEAERIDIDSIGVRLDTRDLPSEMLPLVNAVNGALARLDKGIEARKRFIADAAHELRTPIAILTTRIAALPSGAARNRLQEDCARLATLADQLLDLQRLDQSAMTFTQVDLVALAQRVVADMAPMTFAGGYDMAFDADGEHVFVRGDELAIERALTNLIQNAANYGRRRGTITVRVSREAWMEVCDEGDGIPEDQRHSIFEPYRRLSEDTHGIGLGLDLVQRVMHLHGGEATVTQSAPKGACFRLSFPM</sequence>
<evidence type="ECO:0000256" key="8">
    <source>
        <dbReference type="ARBA" id="ARBA00022989"/>
    </source>
</evidence>
<name>A0AAJ5D290_PANPU</name>
<keyword evidence="8 11" id="KW-1133">Transmembrane helix</keyword>
<dbReference type="AlphaFoldDB" id="A0AAJ5D290"/>
<dbReference type="SMART" id="SM00387">
    <property type="entry name" value="HATPase_c"/>
    <property type="match status" value="1"/>
</dbReference>
<evidence type="ECO:0000313" key="16">
    <source>
        <dbReference type="Proteomes" id="UP000035086"/>
    </source>
</evidence>
<dbReference type="GO" id="GO:0005886">
    <property type="term" value="C:plasma membrane"/>
    <property type="evidence" value="ECO:0007669"/>
    <property type="project" value="TreeGrafter"/>
</dbReference>
<evidence type="ECO:0000256" key="1">
    <source>
        <dbReference type="ARBA" id="ARBA00000085"/>
    </source>
</evidence>
<keyword evidence="5 15" id="KW-0808">Transferase</keyword>
<feature type="domain" description="HAMP" evidence="13">
    <location>
        <begin position="194"/>
        <end position="247"/>
    </location>
</feature>
<reference evidence="14" key="2">
    <citation type="submission" date="2016-11" db="EMBL/GenBank/DDBJ databases">
        <title>Complete Genome Sequencing of Pandoraea pulmonicola DSM 16583.</title>
        <authorList>
            <person name="Chan K.-G."/>
        </authorList>
    </citation>
    <scope>NUCLEOTIDE SEQUENCE</scope>
    <source>
        <strain evidence="14">DSM 16583</strain>
    </source>
</reference>
<dbReference type="Proteomes" id="UP000035086">
    <property type="component" value="Chromosome"/>
</dbReference>
<evidence type="ECO:0000256" key="4">
    <source>
        <dbReference type="ARBA" id="ARBA00022553"/>
    </source>
</evidence>
<dbReference type="SUPFAM" id="SSF47384">
    <property type="entry name" value="Homodimeric domain of signal transducing histidine kinase"/>
    <property type="match status" value="1"/>
</dbReference>
<keyword evidence="16" id="KW-1185">Reference proteome</keyword>
<keyword evidence="7" id="KW-0418">Kinase</keyword>
<evidence type="ECO:0000256" key="6">
    <source>
        <dbReference type="ARBA" id="ARBA00022692"/>
    </source>
</evidence>
<keyword evidence="10 11" id="KW-0472">Membrane</keyword>
<evidence type="ECO:0000259" key="13">
    <source>
        <dbReference type="PROSITE" id="PS50885"/>
    </source>
</evidence>
<dbReference type="SMART" id="SM00388">
    <property type="entry name" value="HisKA"/>
    <property type="match status" value="1"/>
</dbReference>
<keyword evidence="4" id="KW-0597">Phosphoprotein</keyword>
<dbReference type="CDD" id="cd00075">
    <property type="entry name" value="HATPase"/>
    <property type="match status" value="1"/>
</dbReference>
<comment type="subcellular location">
    <subcellularLocation>
        <location evidence="2">Membrane</location>
        <topology evidence="2">Multi-pass membrane protein</topology>
    </subcellularLocation>
</comment>
<gene>
    <name evidence="15" type="primary">qseC_4</name>
    <name evidence="15" type="ORF">NCTC13159_04026</name>
    <name evidence="14" type="ORF">RO07_01325</name>
</gene>
<keyword evidence="6 11" id="KW-0812">Transmembrane</keyword>
<dbReference type="InterPro" id="IPR036097">
    <property type="entry name" value="HisK_dim/P_sf"/>
</dbReference>
<dbReference type="KEGG" id="ppul:RO07_01325"/>
<evidence type="ECO:0000256" key="3">
    <source>
        <dbReference type="ARBA" id="ARBA00012438"/>
    </source>
</evidence>
<dbReference type="Gene3D" id="3.30.565.10">
    <property type="entry name" value="Histidine kinase-like ATPase, C-terminal domain"/>
    <property type="match status" value="1"/>
</dbReference>
<evidence type="ECO:0000313" key="14">
    <source>
        <dbReference type="EMBL" id="AJC19468.1"/>
    </source>
</evidence>
<feature type="transmembrane region" description="Helical" evidence="11">
    <location>
        <begin position="21"/>
        <end position="41"/>
    </location>
</feature>
<evidence type="ECO:0000256" key="11">
    <source>
        <dbReference type="SAM" id="Phobius"/>
    </source>
</evidence>
<comment type="catalytic activity">
    <reaction evidence="1">
        <text>ATP + protein L-histidine = ADP + protein N-phospho-L-histidine.</text>
        <dbReference type="EC" id="2.7.13.3"/>
    </reaction>
</comment>
<evidence type="ECO:0000313" key="17">
    <source>
        <dbReference type="Proteomes" id="UP000254589"/>
    </source>
</evidence>
<dbReference type="CDD" id="cd00082">
    <property type="entry name" value="HisKA"/>
    <property type="match status" value="1"/>
</dbReference>
<evidence type="ECO:0000256" key="2">
    <source>
        <dbReference type="ARBA" id="ARBA00004141"/>
    </source>
</evidence>
<dbReference type="PANTHER" id="PTHR45436">
    <property type="entry name" value="SENSOR HISTIDINE KINASE YKOH"/>
    <property type="match status" value="1"/>
</dbReference>
<dbReference type="SUPFAM" id="SSF55874">
    <property type="entry name" value="ATPase domain of HSP90 chaperone/DNA topoisomerase II/histidine kinase"/>
    <property type="match status" value="1"/>
</dbReference>
<evidence type="ECO:0000313" key="15">
    <source>
        <dbReference type="EMBL" id="SUA92494.1"/>
    </source>
</evidence>
<reference evidence="16" key="1">
    <citation type="submission" date="2014-12" db="EMBL/GenBank/DDBJ databases">
        <title>Complete Genome Sequencing of Pandoraea pulmonicola DSM 16583.</title>
        <authorList>
            <person name="Chan K.-G."/>
        </authorList>
    </citation>
    <scope>NUCLEOTIDE SEQUENCE [LARGE SCALE GENOMIC DNA]</scope>
    <source>
        <strain evidence="16">DSM 16583</strain>
    </source>
</reference>
<dbReference type="InterPro" id="IPR005467">
    <property type="entry name" value="His_kinase_dom"/>
</dbReference>